<proteinExistence type="predicted"/>
<accession>A0A7I8VQ36</accession>
<evidence type="ECO:0000256" key="2">
    <source>
        <dbReference type="SAM" id="SignalP"/>
    </source>
</evidence>
<evidence type="ECO:0000256" key="1">
    <source>
        <dbReference type="SAM" id="Phobius"/>
    </source>
</evidence>
<keyword evidence="2" id="KW-0732">Signal</keyword>
<protein>
    <submittedName>
        <fullName evidence="3">DgyrCDS6922</fullName>
    </submittedName>
</protein>
<dbReference type="AlphaFoldDB" id="A0A7I8VQ36"/>
<evidence type="ECO:0000313" key="3">
    <source>
        <dbReference type="EMBL" id="CAD5118200.1"/>
    </source>
</evidence>
<keyword evidence="1" id="KW-0472">Membrane</keyword>
<feature type="transmembrane region" description="Helical" evidence="1">
    <location>
        <begin position="53"/>
        <end position="78"/>
    </location>
</feature>
<name>A0A7I8VQ36_9ANNE</name>
<feature type="chain" id="PRO_5029821000" evidence="2">
    <location>
        <begin position="24"/>
        <end position="121"/>
    </location>
</feature>
<dbReference type="Proteomes" id="UP000549394">
    <property type="component" value="Unassembled WGS sequence"/>
</dbReference>
<gene>
    <name evidence="3" type="ORF">DGYR_LOCUS6619</name>
</gene>
<keyword evidence="4" id="KW-1185">Reference proteome</keyword>
<comment type="caution">
    <text evidence="3">The sequence shown here is derived from an EMBL/GenBank/DDBJ whole genome shotgun (WGS) entry which is preliminary data.</text>
</comment>
<reference evidence="3 4" key="1">
    <citation type="submission" date="2020-08" db="EMBL/GenBank/DDBJ databases">
        <authorList>
            <person name="Hejnol A."/>
        </authorList>
    </citation>
    <scope>NUCLEOTIDE SEQUENCE [LARGE SCALE GENOMIC DNA]</scope>
</reference>
<keyword evidence="1" id="KW-1133">Transmembrane helix</keyword>
<organism evidence="3 4">
    <name type="scientific">Dimorphilus gyrociliatus</name>
    <dbReference type="NCBI Taxonomy" id="2664684"/>
    <lineage>
        <taxon>Eukaryota</taxon>
        <taxon>Metazoa</taxon>
        <taxon>Spiralia</taxon>
        <taxon>Lophotrochozoa</taxon>
        <taxon>Annelida</taxon>
        <taxon>Polychaeta</taxon>
        <taxon>Polychaeta incertae sedis</taxon>
        <taxon>Dinophilidae</taxon>
        <taxon>Dimorphilus</taxon>
    </lineage>
</organism>
<dbReference type="EMBL" id="CAJFCJ010000008">
    <property type="protein sequence ID" value="CAD5118200.1"/>
    <property type="molecule type" value="Genomic_DNA"/>
</dbReference>
<feature type="signal peptide" evidence="2">
    <location>
        <begin position="1"/>
        <end position="23"/>
    </location>
</feature>
<sequence>MMNYVHVIFLLSSQIILVYRVMADENETNFPQSSYFKKYYETGPKVSEQLWNWLLTAIITLAILSVLCLICLIVWAVVYYKEKREDKDDVSLQNSNKTNYWKNEYTPGKRGIGLMCAKKNI</sequence>
<keyword evidence="1" id="KW-0812">Transmembrane</keyword>
<evidence type="ECO:0000313" key="4">
    <source>
        <dbReference type="Proteomes" id="UP000549394"/>
    </source>
</evidence>